<organism evidence="2">
    <name type="scientific">marine sediment metagenome</name>
    <dbReference type="NCBI Taxonomy" id="412755"/>
    <lineage>
        <taxon>unclassified sequences</taxon>
        <taxon>metagenomes</taxon>
        <taxon>ecological metagenomes</taxon>
    </lineage>
</organism>
<evidence type="ECO:0000259" key="1">
    <source>
        <dbReference type="Pfam" id="PF01208"/>
    </source>
</evidence>
<dbReference type="GO" id="GO:0006779">
    <property type="term" value="P:porphyrin-containing compound biosynthetic process"/>
    <property type="evidence" value="ECO:0007669"/>
    <property type="project" value="InterPro"/>
</dbReference>
<sequence>RERVITSLNHKEPDMVPIDFGGRHTSLHAVAHSRLKKYLGLDGGEEIIQDMFQYIVYPDQRLLDLFQVDVLPIRAKPPTFWKLKIDDSNDTWVDEWGTTYIRPKGGYYYDIKEFIMKDFSLEDLENFKFPDPSDKGRIKGLREEILNLRQKTDKALIIFSPTGGFWEHLYWLRGYDQAYVDIAINTDFVERFWEKMLCWFKSYWDNILGEVGDLVDVVAIGEDLGDQRGPIFNPKTYRSLLKPYHKELVSFLKTKTRAKIYIHSC</sequence>
<gene>
    <name evidence="2" type="ORF">S06H3_40973</name>
</gene>
<evidence type="ECO:0000313" key="2">
    <source>
        <dbReference type="EMBL" id="GAI41712.1"/>
    </source>
</evidence>
<feature type="non-terminal residue" evidence="2">
    <location>
        <position position="1"/>
    </location>
</feature>
<dbReference type="InterPro" id="IPR038071">
    <property type="entry name" value="UROD/MetE-like_sf"/>
</dbReference>
<dbReference type="Gene3D" id="3.20.20.210">
    <property type="match status" value="1"/>
</dbReference>
<name>X1NCF8_9ZZZZ</name>
<proteinExistence type="predicted"/>
<dbReference type="AlphaFoldDB" id="X1NCF8"/>
<feature type="non-terminal residue" evidence="2">
    <location>
        <position position="265"/>
    </location>
</feature>
<feature type="domain" description="Uroporphyrinogen decarboxylase (URO-D)" evidence="1">
    <location>
        <begin position="119"/>
        <end position="265"/>
    </location>
</feature>
<dbReference type="GO" id="GO:0004853">
    <property type="term" value="F:uroporphyrinogen decarboxylase activity"/>
    <property type="evidence" value="ECO:0007669"/>
    <property type="project" value="InterPro"/>
</dbReference>
<dbReference type="InterPro" id="IPR000257">
    <property type="entry name" value="Uroporphyrinogen_deCOase"/>
</dbReference>
<dbReference type="Pfam" id="PF01208">
    <property type="entry name" value="URO-D"/>
    <property type="match status" value="1"/>
</dbReference>
<protein>
    <recommendedName>
        <fullName evidence="1">Uroporphyrinogen decarboxylase (URO-D) domain-containing protein</fullName>
    </recommendedName>
</protein>
<dbReference type="EMBL" id="BARV01025190">
    <property type="protein sequence ID" value="GAI41712.1"/>
    <property type="molecule type" value="Genomic_DNA"/>
</dbReference>
<dbReference type="SUPFAM" id="SSF51726">
    <property type="entry name" value="UROD/MetE-like"/>
    <property type="match status" value="1"/>
</dbReference>
<accession>X1NCF8</accession>
<reference evidence="2" key="1">
    <citation type="journal article" date="2014" name="Front. Microbiol.">
        <title>High frequency of phylogenetically diverse reductive dehalogenase-homologous genes in deep subseafloor sedimentary metagenomes.</title>
        <authorList>
            <person name="Kawai M."/>
            <person name="Futagami T."/>
            <person name="Toyoda A."/>
            <person name="Takaki Y."/>
            <person name="Nishi S."/>
            <person name="Hori S."/>
            <person name="Arai W."/>
            <person name="Tsubouchi T."/>
            <person name="Morono Y."/>
            <person name="Uchiyama I."/>
            <person name="Ito T."/>
            <person name="Fujiyama A."/>
            <person name="Inagaki F."/>
            <person name="Takami H."/>
        </authorList>
    </citation>
    <scope>NUCLEOTIDE SEQUENCE</scope>
    <source>
        <strain evidence="2">Expedition CK06-06</strain>
    </source>
</reference>
<comment type="caution">
    <text evidence="2">The sequence shown here is derived from an EMBL/GenBank/DDBJ whole genome shotgun (WGS) entry which is preliminary data.</text>
</comment>